<feature type="transmembrane region" description="Helical" evidence="7">
    <location>
        <begin position="396"/>
        <end position="414"/>
    </location>
</feature>
<evidence type="ECO:0000256" key="5">
    <source>
        <dbReference type="ARBA" id="ARBA00022989"/>
    </source>
</evidence>
<feature type="transmembrane region" description="Helical" evidence="7">
    <location>
        <begin position="215"/>
        <end position="235"/>
    </location>
</feature>
<dbReference type="AlphaFoldDB" id="A0A9X3B7D6"/>
<dbReference type="Pfam" id="PF06808">
    <property type="entry name" value="DctM"/>
    <property type="match status" value="1"/>
</dbReference>
<keyword evidence="3 7" id="KW-0997">Cell inner membrane</keyword>
<dbReference type="PANTHER" id="PTHR33362:SF5">
    <property type="entry name" value="C4-DICARBOXYLATE TRAP TRANSPORTER LARGE PERMEASE PROTEIN DCTM"/>
    <property type="match status" value="1"/>
</dbReference>
<keyword evidence="7" id="KW-0813">Transport</keyword>
<sequence>MTTQIILGSAALFGLLAVGVPIYVVLAGLAIVLLIAEGGSVGGIGQDILDHMNSATLLAIPFFVIAAGFIQGGGIARSLINMASAWIGRFPSGIPMAALLATGLFSAINGSSVATVLAMGTLVVPEMLERGYKRPFALGLTAAAGTLGILIPPSMPLVVYGLVSETSVPRLFLAGLLPGLLQMACFAVVIMLMARRQGGEARAFLGWRGVARANVVALPALSVPLIVLGGIYGGFVTVTEAAALSAAVALAVSLFFYKSLRVTAIPNVVVQGMSRTAAILLIIAGADLLADWLARAGLATQLAMLVTQSELTQTQFLFMMAGVLLVLGTVLEGYSIILLTLPLTLPILDALGIDRVHYAIIMVIGIELAMLTPPVGLNLFVMAEVSKAPFSEVERGMIPFFIAMLLMWVLVIFVPEISTWLPDLVLGAAR</sequence>
<comment type="subunit">
    <text evidence="7">The complex comprises the extracytoplasmic solute receptor protein and the two transmembrane proteins.</text>
</comment>
<name>A0A9X3B7D6_9HYPH</name>
<feature type="transmembrane region" description="Helical" evidence="7">
    <location>
        <begin position="171"/>
        <end position="194"/>
    </location>
</feature>
<feature type="transmembrane region" description="Helical" evidence="7">
    <location>
        <begin position="96"/>
        <end position="124"/>
    </location>
</feature>
<accession>A0A9X3B7D6</accession>
<comment type="similarity">
    <text evidence="7">Belongs to the TRAP transporter large permease family.</text>
</comment>
<keyword evidence="10" id="KW-1185">Reference proteome</keyword>
<evidence type="ECO:0000313" key="10">
    <source>
        <dbReference type="Proteomes" id="UP001149009"/>
    </source>
</evidence>
<dbReference type="PANTHER" id="PTHR33362">
    <property type="entry name" value="SIALIC ACID TRAP TRANSPORTER PERMEASE PROTEIN SIAT-RELATED"/>
    <property type="match status" value="1"/>
</dbReference>
<feature type="transmembrane region" description="Helical" evidence="7">
    <location>
        <begin position="57"/>
        <end position="76"/>
    </location>
</feature>
<dbReference type="Proteomes" id="UP001149009">
    <property type="component" value="Unassembled WGS sequence"/>
</dbReference>
<keyword evidence="2" id="KW-1003">Cell membrane</keyword>
<organism evidence="9 10">
    <name type="scientific">Chelativorans petroleitrophicus</name>
    <dbReference type="NCBI Taxonomy" id="2975484"/>
    <lineage>
        <taxon>Bacteria</taxon>
        <taxon>Pseudomonadati</taxon>
        <taxon>Pseudomonadota</taxon>
        <taxon>Alphaproteobacteria</taxon>
        <taxon>Hyphomicrobiales</taxon>
        <taxon>Phyllobacteriaceae</taxon>
        <taxon>Chelativorans</taxon>
    </lineage>
</organism>
<evidence type="ECO:0000259" key="8">
    <source>
        <dbReference type="Pfam" id="PF06808"/>
    </source>
</evidence>
<protein>
    <recommendedName>
        <fullName evidence="7">TRAP transporter large permease protein</fullName>
    </recommendedName>
</protein>
<feature type="transmembrane region" description="Helical" evidence="7">
    <location>
        <begin position="277"/>
        <end position="296"/>
    </location>
</feature>
<feature type="transmembrane region" description="Helical" evidence="7">
    <location>
        <begin position="136"/>
        <end position="159"/>
    </location>
</feature>
<evidence type="ECO:0000256" key="3">
    <source>
        <dbReference type="ARBA" id="ARBA00022519"/>
    </source>
</evidence>
<dbReference type="GO" id="GO:0022857">
    <property type="term" value="F:transmembrane transporter activity"/>
    <property type="evidence" value="ECO:0007669"/>
    <property type="project" value="UniProtKB-UniRule"/>
</dbReference>
<feature type="transmembrane region" description="Helical" evidence="7">
    <location>
        <begin position="241"/>
        <end position="257"/>
    </location>
</feature>
<reference evidence="9" key="1">
    <citation type="submission" date="2022-08" db="EMBL/GenBank/DDBJ databases">
        <title>Chelativorans sichuanense sp. nov., a paraffin oil-degrading bacterium isolated from a mixture of oil-based drill cuttings and paddy soil.</title>
        <authorList>
            <person name="Yu J."/>
            <person name="Liu H."/>
            <person name="Chen Q."/>
        </authorList>
    </citation>
    <scope>NUCLEOTIDE SEQUENCE</scope>
    <source>
        <strain evidence="9">SCAU 2101</strain>
    </source>
</reference>
<gene>
    <name evidence="9" type="ORF">NYR54_14830</name>
</gene>
<dbReference type="GO" id="GO:0005886">
    <property type="term" value="C:plasma membrane"/>
    <property type="evidence" value="ECO:0007669"/>
    <property type="project" value="UniProtKB-SubCell"/>
</dbReference>
<feature type="domain" description="TRAP C4-dicarboxylate transport system permease DctM subunit" evidence="8">
    <location>
        <begin position="11"/>
        <end position="417"/>
    </location>
</feature>
<comment type="caution">
    <text evidence="9">The sequence shown here is derived from an EMBL/GenBank/DDBJ whole genome shotgun (WGS) entry which is preliminary data.</text>
</comment>
<dbReference type="InterPro" id="IPR004681">
    <property type="entry name" value="TRAP_DctM"/>
</dbReference>
<evidence type="ECO:0000256" key="4">
    <source>
        <dbReference type="ARBA" id="ARBA00022692"/>
    </source>
</evidence>
<dbReference type="PIRSF" id="PIRSF006066">
    <property type="entry name" value="HI0050"/>
    <property type="match status" value="1"/>
</dbReference>
<evidence type="ECO:0000256" key="6">
    <source>
        <dbReference type="ARBA" id="ARBA00023136"/>
    </source>
</evidence>
<dbReference type="NCBIfam" id="TIGR00786">
    <property type="entry name" value="dctM"/>
    <property type="match status" value="1"/>
</dbReference>
<dbReference type="EMBL" id="JAODNV010000016">
    <property type="protein sequence ID" value="MCT8991553.1"/>
    <property type="molecule type" value="Genomic_DNA"/>
</dbReference>
<keyword evidence="5 7" id="KW-1133">Transmembrane helix</keyword>
<evidence type="ECO:0000256" key="1">
    <source>
        <dbReference type="ARBA" id="ARBA00004429"/>
    </source>
</evidence>
<feature type="transmembrane region" description="Helical" evidence="7">
    <location>
        <begin position="356"/>
        <end position="376"/>
    </location>
</feature>
<comment type="subcellular location">
    <subcellularLocation>
        <location evidence="1 7">Cell inner membrane</location>
        <topology evidence="1 7">Multi-pass membrane protein</topology>
    </subcellularLocation>
</comment>
<comment type="function">
    <text evidence="7">Part of the tripartite ATP-independent periplasmic (TRAP) transport system.</text>
</comment>
<feature type="transmembrane region" description="Helical" evidence="7">
    <location>
        <begin position="6"/>
        <end position="36"/>
    </location>
</feature>
<evidence type="ECO:0000256" key="7">
    <source>
        <dbReference type="RuleBase" id="RU369079"/>
    </source>
</evidence>
<dbReference type="InterPro" id="IPR010656">
    <property type="entry name" value="DctM"/>
</dbReference>
<keyword evidence="6 7" id="KW-0472">Membrane</keyword>
<evidence type="ECO:0000256" key="2">
    <source>
        <dbReference type="ARBA" id="ARBA00022475"/>
    </source>
</evidence>
<proteinExistence type="inferred from homology"/>
<evidence type="ECO:0000313" key="9">
    <source>
        <dbReference type="EMBL" id="MCT8991553.1"/>
    </source>
</evidence>
<keyword evidence="4 7" id="KW-0812">Transmembrane</keyword>
<dbReference type="RefSeq" id="WP_261516478.1">
    <property type="nucleotide sequence ID" value="NZ_JAODNV010000016.1"/>
</dbReference>
<feature type="transmembrane region" description="Helical" evidence="7">
    <location>
        <begin position="316"/>
        <end position="344"/>
    </location>
</feature>